<gene>
    <name evidence="1" type="ORF">BJY01DRAFT_225592</name>
</gene>
<evidence type="ECO:0000313" key="2">
    <source>
        <dbReference type="Proteomes" id="UP001610446"/>
    </source>
</evidence>
<proteinExistence type="predicted"/>
<dbReference type="EMBL" id="JBFXLU010000251">
    <property type="protein sequence ID" value="KAL2833097.1"/>
    <property type="molecule type" value="Genomic_DNA"/>
</dbReference>
<sequence length="57" mass="6366">MGASIGFWAIPKLTTNLRLSQFSGAFETLKNYETIPIACTRSYSDKILALAIKQIWS</sequence>
<accession>A0ABR4J1Y2</accession>
<evidence type="ECO:0000313" key="1">
    <source>
        <dbReference type="EMBL" id="KAL2833097.1"/>
    </source>
</evidence>
<organism evidence="1 2">
    <name type="scientific">Aspergillus pseudoustus</name>
    <dbReference type="NCBI Taxonomy" id="1810923"/>
    <lineage>
        <taxon>Eukaryota</taxon>
        <taxon>Fungi</taxon>
        <taxon>Dikarya</taxon>
        <taxon>Ascomycota</taxon>
        <taxon>Pezizomycotina</taxon>
        <taxon>Eurotiomycetes</taxon>
        <taxon>Eurotiomycetidae</taxon>
        <taxon>Eurotiales</taxon>
        <taxon>Aspergillaceae</taxon>
        <taxon>Aspergillus</taxon>
        <taxon>Aspergillus subgen. Nidulantes</taxon>
    </lineage>
</organism>
<comment type="caution">
    <text evidence="1">The sequence shown here is derived from an EMBL/GenBank/DDBJ whole genome shotgun (WGS) entry which is preliminary data.</text>
</comment>
<keyword evidence="2" id="KW-1185">Reference proteome</keyword>
<protein>
    <submittedName>
        <fullName evidence="1">Uncharacterized protein</fullName>
    </submittedName>
</protein>
<dbReference type="Proteomes" id="UP001610446">
    <property type="component" value="Unassembled WGS sequence"/>
</dbReference>
<name>A0ABR4J1Y2_9EURO</name>
<reference evidence="1 2" key="1">
    <citation type="submission" date="2024-07" db="EMBL/GenBank/DDBJ databases">
        <title>Section-level genome sequencing and comparative genomics of Aspergillus sections Usti and Cavernicolus.</title>
        <authorList>
            <consortium name="Lawrence Berkeley National Laboratory"/>
            <person name="Nybo J.L."/>
            <person name="Vesth T.C."/>
            <person name="Theobald S."/>
            <person name="Frisvad J.C."/>
            <person name="Larsen T.O."/>
            <person name="Kjaerboelling I."/>
            <person name="Rothschild-Mancinelli K."/>
            <person name="Lyhne E.K."/>
            <person name="Kogle M.E."/>
            <person name="Barry K."/>
            <person name="Clum A."/>
            <person name="Na H."/>
            <person name="Ledsgaard L."/>
            <person name="Lin J."/>
            <person name="Lipzen A."/>
            <person name="Kuo A."/>
            <person name="Riley R."/>
            <person name="Mondo S."/>
            <person name="Labutti K."/>
            <person name="Haridas S."/>
            <person name="Pangalinan J."/>
            <person name="Salamov A.A."/>
            <person name="Simmons B.A."/>
            <person name="Magnuson J.K."/>
            <person name="Chen J."/>
            <person name="Drula E."/>
            <person name="Henrissat B."/>
            <person name="Wiebenga A."/>
            <person name="Lubbers R.J."/>
            <person name="Gomes A.C."/>
            <person name="Makela M.R."/>
            <person name="Stajich J."/>
            <person name="Grigoriev I.V."/>
            <person name="Mortensen U.H."/>
            <person name="De Vries R.P."/>
            <person name="Baker S.E."/>
            <person name="Andersen M.R."/>
        </authorList>
    </citation>
    <scope>NUCLEOTIDE SEQUENCE [LARGE SCALE GENOMIC DNA]</scope>
    <source>
        <strain evidence="1 2">CBS 123904</strain>
    </source>
</reference>